<sequence>MEDVVVLSGIAGLLDGAAAEGEGGASGVIGPGLVGGRTPCISTVSIAAMKVEGELGGRKRPA</sequence>
<proteinExistence type="predicted"/>
<evidence type="ECO:0000313" key="2">
    <source>
        <dbReference type="Proteomes" id="UP000248706"/>
    </source>
</evidence>
<evidence type="ECO:0000313" key="1">
    <source>
        <dbReference type="EMBL" id="RAQ95712.1"/>
    </source>
</evidence>
<gene>
    <name evidence="1" type="ORF">A4R35_09215</name>
</gene>
<dbReference type="EMBL" id="MCIF01000002">
    <property type="protein sequence ID" value="RAQ95712.1"/>
    <property type="molecule type" value="Genomic_DNA"/>
</dbReference>
<protein>
    <submittedName>
        <fullName evidence="1">Uncharacterized protein</fullName>
    </submittedName>
</protein>
<name>A0A328VHZ2_9CHLR</name>
<organism evidence="1 2">
    <name type="scientific">Thermogemmatispora tikiterensis</name>
    <dbReference type="NCBI Taxonomy" id="1825093"/>
    <lineage>
        <taxon>Bacteria</taxon>
        <taxon>Bacillati</taxon>
        <taxon>Chloroflexota</taxon>
        <taxon>Ktedonobacteria</taxon>
        <taxon>Thermogemmatisporales</taxon>
        <taxon>Thermogemmatisporaceae</taxon>
        <taxon>Thermogemmatispora</taxon>
    </lineage>
</organism>
<comment type="caution">
    <text evidence="1">The sequence shown here is derived from an EMBL/GenBank/DDBJ whole genome shotgun (WGS) entry which is preliminary data.</text>
</comment>
<accession>A0A328VHZ2</accession>
<keyword evidence="2" id="KW-1185">Reference proteome</keyword>
<dbReference type="AlphaFoldDB" id="A0A328VHZ2"/>
<reference evidence="1 2" key="1">
    <citation type="submission" date="2016-08" db="EMBL/GenBank/DDBJ databases">
        <title>Analysis of Carbohydrate Active Enzymes in Thermogemmatispora T81 Reveals Carbohydrate Degradation Ability.</title>
        <authorList>
            <person name="Tomazini A."/>
            <person name="Lal S."/>
            <person name="Stott M."/>
            <person name="Henrissat B."/>
            <person name="Polikarpov I."/>
            <person name="Sparling R."/>
            <person name="Levin D.B."/>
        </authorList>
    </citation>
    <scope>NUCLEOTIDE SEQUENCE [LARGE SCALE GENOMIC DNA]</scope>
    <source>
        <strain evidence="1 2">T81</strain>
    </source>
</reference>
<dbReference type="Proteomes" id="UP000248706">
    <property type="component" value="Unassembled WGS sequence"/>
</dbReference>